<proteinExistence type="predicted"/>
<comment type="caution">
    <text evidence="2">The sequence shown here is derived from an EMBL/GenBank/DDBJ whole genome shotgun (WGS) entry which is preliminary data.</text>
</comment>
<evidence type="ECO:0000313" key="3">
    <source>
        <dbReference type="Proteomes" id="UP001431784"/>
    </source>
</evidence>
<dbReference type="SMART" id="SM00530">
    <property type="entry name" value="HTH_XRE"/>
    <property type="match status" value="1"/>
</dbReference>
<feature type="domain" description="HTH cro/C1-type" evidence="1">
    <location>
        <begin position="15"/>
        <end position="70"/>
    </location>
</feature>
<accession>A0ABT5TBJ2</accession>
<dbReference type="PROSITE" id="PS50943">
    <property type="entry name" value="HTH_CROC1"/>
    <property type="match status" value="1"/>
</dbReference>
<organism evidence="2 3">
    <name type="scientific">Roseinatronobacter alkalisoli</name>
    <dbReference type="NCBI Taxonomy" id="3028235"/>
    <lineage>
        <taxon>Bacteria</taxon>
        <taxon>Pseudomonadati</taxon>
        <taxon>Pseudomonadota</taxon>
        <taxon>Alphaproteobacteria</taxon>
        <taxon>Rhodobacterales</taxon>
        <taxon>Paracoccaceae</taxon>
        <taxon>Roseinatronobacter</taxon>
    </lineage>
</organism>
<dbReference type="EMBL" id="JAQZSM010000015">
    <property type="protein sequence ID" value="MDD7972459.1"/>
    <property type="molecule type" value="Genomic_DNA"/>
</dbReference>
<protein>
    <submittedName>
        <fullName evidence="2">Helix-turn-helix transcriptional regulator</fullName>
    </submittedName>
</protein>
<sequence length="119" mass="13217">MSEPENESDVFRRNLLHFMKLRGFSAASLSRKAGLNSRAVKDIEERRTGSPRISTVFKLARALDMAPEILLGLTVPQADHPGQQPAHDPEIDAFLSSLSQSERESLAASIRHLIQLGQR</sequence>
<dbReference type="InterPro" id="IPR010982">
    <property type="entry name" value="Lambda_DNA-bd_dom_sf"/>
</dbReference>
<dbReference type="SUPFAM" id="SSF47413">
    <property type="entry name" value="lambda repressor-like DNA-binding domains"/>
    <property type="match status" value="1"/>
</dbReference>
<dbReference type="InterPro" id="IPR001387">
    <property type="entry name" value="Cro/C1-type_HTH"/>
</dbReference>
<dbReference type="RefSeq" id="WP_274353128.1">
    <property type="nucleotide sequence ID" value="NZ_JAQZSM010000015.1"/>
</dbReference>
<gene>
    <name evidence="2" type="ORF">PUT78_15270</name>
</gene>
<dbReference type="Pfam" id="PF13443">
    <property type="entry name" value="HTH_26"/>
    <property type="match status" value="1"/>
</dbReference>
<name>A0ABT5TBJ2_9RHOB</name>
<dbReference type="Gene3D" id="1.10.260.40">
    <property type="entry name" value="lambda repressor-like DNA-binding domains"/>
    <property type="match status" value="1"/>
</dbReference>
<evidence type="ECO:0000313" key="2">
    <source>
        <dbReference type="EMBL" id="MDD7972459.1"/>
    </source>
</evidence>
<reference evidence="2" key="1">
    <citation type="submission" date="2023-02" db="EMBL/GenBank/DDBJ databases">
        <title>Description of Roseinatronobacter alkalisoli sp. nov., an alkaliphilic bacerium isolated from soda soil.</title>
        <authorList>
            <person name="Wei W."/>
        </authorList>
    </citation>
    <scope>NUCLEOTIDE SEQUENCE</scope>
    <source>
        <strain evidence="2">HJB301</strain>
    </source>
</reference>
<keyword evidence="3" id="KW-1185">Reference proteome</keyword>
<dbReference type="Proteomes" id="UP001431784">
    <property type="component" value="Unassembled WGS sequence"/>
</dbReference>
<evidence type="ECO:0000259" key="1">
    <source>
        <dbReference type="PROSITE" id="PS50943"/>
    </source>
</evidence>